<gene>
    <name evidence="5" type="ORF">HOLleu_21502</name>
</gene>
<proteinExistence type="predicted"/>
<feature type="domain" description="HYR" evidence="4">
    <location>
        <begin position="424"/>
        <end position="508"/>
    </location>
</feature>
<feature type="signal peptide" evidence="3">
    <location>
        <begin position="1"/>
        <end position="21"/>
    </location>
</feature>
<evidence type="ECO:0000256" key="1">
    <source>
        <dbReference type="ARBA" id="ARBA00022737"/>
    </source>
</evidence>
<dbReference type="PANTHER" id="PTHR46534">
    <property type="entry name" value="IGGFC_BINDING DOMAIN-CONTAINING PROTEIN"/>
    <property type="match status" value="1"/>
</dbReference>
<sequence length="626" mass="69658">MGRCILLALCCALLGLHVAFGQGTRRLRYTFSLFPVYRDSSDYNSPKIYILSTTDKYQVTGVLNVPFRSLSYPFTVDPLGMSKISLPSYSVGRYTGASSTTITIEANGDVVVYGYSQYSSYQDSFYVIPVKHTGTEYYISSYNHYTSDPGSYFALTSFFDDTDVTIYFSRQYSYSGGTYDRDNPLQLKLNAFDNFLFEVLFDFTGTFINASKDFSVSCGHPYTRTVSGVDTLVEFPPPVESWGSYFLVTKFRLQSSYTLRILPSQNNTLVSLRTIGLNDTREVTIQPGSFHEEKQLPSSLEVFSSAPVMLVQYMTTDNPSMTLVPPLDRTKRSPLFLNSLEATYIDVTVWFSSPDNLNLRVDGASVEWEEILTDESEWSVVQARLGPNNHILSHDDSTVKMAALAYYDGSSHPVMYFNHLDNDVDDQAPFVYGCPQDPIMAEMPTNEEVVAVYWEPPEAADNSGLEVKTVSNYNPGDLFEIGSTSVMYSFEDVSGNNSTCQFEVFVADVSPPLILYCPSNLELATCADAAEISWEEPQVHDDSGHVISNNSHNPGDKLSIGNTRISYIFSDSSGNEAVCDFVVTIDPKECQPPTVIGLIVAIVVFSLAIVCLVLMIVYMIVKTVRS</sequence>
<keyword evidence="2" id="KW-1133">Transmembrane helix</keyword>
<organism evidence="5 6">
    <name type="scientific">Holothuria leucospilota</name>
    <name type="common">Black long sea cucumber</name>
    <name type="synonym">Mertensiothuria leucospilota</name>
    <dbReference type="NCBI Taxonomy" id="206669"/>
    <lineage>
        <taxon>Eukaryota</taxon>
        <taxon>Metazoa</taxon>
        <taxon>Echinodermata</taxon>
        <taxon>Eleutherozoa</taxon>
        <taxon>Echinozoa</taxon>
        <taxon>Holothuroidea</taxon>
        <taxon>Aspidochirotacea</taxon>
        <taxon>Aspidochirotida</taxon>
        <taxon>Holothuriidae</taxon>
        <taxon>Holothuria</taxon>
    </lineage>
</organism>
<dbReference type="Proteomes" id="UP001152320">
    <property type="component" value="Chromosome 10"/>
</dbReference>
<keyword evidence="6" id="KW-1185">Reference proteome</keyword>
<evidence type="ECO:0000256" key="3">
    <source>
        <dbReference type="SAM" id="SignalP"/>
    </source>
</evidence>
<comment type="caution">
    <text evidence="5">The sequence shown here is derived from an EMBL/GenBank/DDBJ whole genome shotgun (WGS) entry which is preliminary data.</text>
</comment>
<evidence type="ECO:0000313" key="6">
    <source>
        <dbReference type="Proteomes" id="UP001152320"/>
    </source>
</evidence>
<dbReference type="EMBL" id="JAIZAY010000010">
    <property type="protein sequence ID" value="KAJ8034596.1"/>
    <property type="molecule type" value="Genomic_DNA"/>
</dbReference>
<reference evidence="5" key="1">
    <citation type="submission" date="2021-10" db="EMBL/GenBank/DDBJ databases">
        <title>Tropical sea cucumber genome reveals ecological adaptation and Cuvierian tubules defense mechanism.</title>
        <authorList>
            <person name="Chen T."/>
        </authorList>
    </citation>
    <scope>NUCLEOTIDE SEQUENCE</scope>
    <source>
        <strain evidence="5">Nanhai2018</strain>
        <tissue evidence="5">Muscle</tissue>
    </source>
</reference>
<feature type="domain" description="HYR" evidence="4">
    <location>
        <begin position="509"/>
        <end position="587"/>
    </location>
</feature>
<accession>A0A9Q1BY06</accession>
<dbReference type="PANTHER" id="PTHR46534:SF1">
    <property type="entry name" value="IGGFC-BINDING PROTEIN N-TERMINAL DOMAIN-CONTAINING PROTEIN"/>
    <property type="match status" value="1"/>
</dbReference>
<dbReference type="InterPro" id="IPR003410">
    <property type="entry name" value="HYR_dom"/>
</dbReference>
<evidence type="ECO:0000256" key="2">
    <source>
        <dbReference type="SAM" id="Phobius"/>
    </source>
</evidence>
<dbReference type="InterPro" id="IPR035234">
    <property type="entry name" value="IgGFc-bd_N"/>
</dbReference>
<feature type="chain" id="PRO_5040429891" evidence="3">
    <location>
        <begin position="22"/>
        <end position="626"/>
    </location>
</feature>
<dbReference type="OrthoDB" id="9922561at2759"/>
<protein>
    <submittedName>
        <fullName evidence="5">Sushi, von Willebrand factor type A, EGF and pentraxin domain-containing protein 1</fullName>
    </submittedName>
</protein>
<evidence type="ECO:0000313" key="5">
    <source>
        <dbReference type="EMBL" id="KAJ8034596.1"/>
    </source>
</evidence>
<evidence type="ECO:0000259" key="4">
    <source>
        <dbReference type="PROSITE" id="PS50825"/>
    </source>
</evidence>
<keyword evidence="3" id="KW-0732">Signal</keyword>
<dbReference type="PROSITE" id="PS50825">
    <property type="entry name" value="HYR"/>
    <property type="match status" value="2"/>
</dbReference>
<keyword evidence="2" id="KW-0812">Transmembrane</keyword>
<feature type="transmembrane region" description="Helical" evidence="2">
    <location>
        <begin position="595"/>
        <end position="621"/>
    </location>
</feature>
<dbReference type="AlphaFoldDB" id="A0A9Q1BY06"/>
<name>A0A9Q1BY06_HOLLE</name>
<keyword evidence="2" id="KW-0472">Membrane</keyword>
<dbReference type="Pfam" id="PF17517">
    <property type="entry name" value="IgGFc_binding"/>
    <property type="match status" value="1"/>
</dbReference>
<keyword evidence="1" id="KW-0677">Repeat</keyword>
<dbReference type="Pfam" id="PF02494">
    <property type="entry name" value="HYR"/>
    <property type="match status" value="2"/>
</dbReference>